<gene>
    <name evidence="2" type="ORF">BOX15_Mlig003511g2</name>
</gene>
<dbReference type="EMBL" id="NIVC01000168">
    <property type="protein sequence ID" value="PAA88991.1"/>
    <property type="molecule type" value="Genomic_DNA"/>
</dbReference>
<name>A0A267GSJ0_9PLAT</name>
<organism evidence="2 3">
    <name type="scientific">Macrostomum lignano</name>
    <dbReference type="NCBI Taxonomy" id="282301"/>
    <lineage>
        <taxon>Eukaryota</taxon>
        <taxon>Metazoa</taxon>
        <taxon>Spiralia</taxon>
        <taxon>Lophotrochozoa</taxon>
        <taxon>Platyhelminthes</taxon>
        <taxon>Rhabditophora</taxon>
        <taxon>Macrostomorpha</taxon>
        <taxon>Macrostomida</taxon>
        <taxon>Macrostomidae</taxon>
        <taxon>Macrostomum</taxon>
    </lineage>
</organism>
<feature type="non-terminal residue" evidence="2">
    <location>
        <position position="1"/>
    </location>
</feature>
<keyword evidence="3" id="KW-1185">Reference proteome</keyword>
<protein>
    <submittedName>
        <fullName evidence="2">Uncharacterized protein</fullName>
    </submittedName>
</protein>
<accession>A0A267GSJ0</accession>
<evidence type="ECO:0000313" key="3">
    <source>
        <dbReference type="Proteomes" id="UP000215902"/>
    </source>
</evidence>
<keyword evidence="1" id="KW-0175">Coiled coil</keyword>
<reference evidence="2 3" key="1">
    <citation type="submission" date="2017-06" db="EMBL/GenBank/DDBJ databases">
        <title>A platform for efficient transgenesis in Macrostomum lignano, a flatworm model organism for stem cell research.</title>
        <authorList>
            <person name="Berezikov E."/>
        </authorList>
    </citation>
    <scope>NUCLEOTIDE SEQUENCE [LARGE SCALE GENOMIC DNA]</scope>
    <source>
        <strain evidence="2">DV1</strain>
        <tissue evidence="2">Whole organism</tissue>
    </source>
</reference>
<comment type="caution">
    <text evidence="2">The sequence shown here is derived from an EMBL/GenBank/DDBJ whole genome shotgun (WGS) entry which is preliminary data.</text>
</comment>
<proteinExistence type="predicted"/>
<sequence length="535" mass="59601">FSMEPESDSSCAENFESCTSKFCNQRVTSLCPLTGLGFCEQHFSVEIKKLERRKTDVLKRLDTVISESERGSLRLEQQALATELQEVADMFDAAQERLQQWRDRLMSRVQEVHDAVAERLQDASQAEECAKELEEKCNDGFCNKDGIKLIVSLESWLDEACSRSEKFSQQRVELRDRQNRQLDDQAAAGTVFRCVGDVAAGVEQLQFEIDRHLTGVMRQCWLDDREASPVLRPSGSISDLPTSPSYLALCSNTRGFAADPSGRIVRADASTEACEPLPDVCVAVSFTEKDVEYILLMSLDGSIRFRCQSELDWSSRIFGLQCDSSRQQLYVAQANAVTAIDLSGQVVHLITRSDCGDVFGTICSVDCSLDKIFILSEKPYWLVAFSKASFECELTVDMSPFSTVDGVRKVSLKGHKALLCNPFSGQLIRICGITGQLIMAYPVKSNNQGRLFQPGQVTFNGRGLLFFSDSHCVRIMTHDGAIQQTLGAPTEPGCGERQFKNPFGVMTTEKTNPHKLFLADVANNRICVFELFNPV</sequence>
<dbReference type="InterPro" id="IPR011042">
    <property type="entry name" value="6-blade_b-propeller_TolB-like"/>
</dbReference>
<dbReference type="Proteomes" id="UP000215902">
    <property type="component" value="Unassembled WGS sequence"/>
</dbReference>
<dbReference type="AlphaFoldDB" id="A0A267GSJ0"/>
<evidence type="ECO:0000256" key="1">
    <source>
        <dbReference type="SAM" id="Coils"/>
    </source>
</evidence>
<evidence type="ECO:0000313" key="2">
    <source>
        <dbReference type="EMBL" id="PAA88991.1"/>
    </source>
</evidence>
<dbReference type="Gene3D" id="2.120.10.30">
    <property type="entry name" value="TolB, C-terminal domain"/>
    <property type="match status" value="1"/>
</dbReference>
<dbReference type="SUPFAM" id="SSF63829">
    <property type="entry name" value="Calcium-dependent phosphotriesterase"/>
    <property type="match status" value="1"/>
</dbReference>
<feature type="coiled-coil region" evidence="1">
    <location>
        <begin position="47"/>
        <end position="136"/>
    </location>
</feature>